<sequence>MKWLSTSFMLVIKDLTQLSPFSLPGTEVVEIDFDFEQSNGTKIEVGEANSTVIANIGIMTKFDTVQRCNLQINHDDHEIDYHYHIGYSNYMEAQFNFGLGGREKDWVKSGIIVMRHIHAKN</sequence>
<evidence type="ECO:0000313" key="2">
    <source>
        <dbReference type="Proteomes" id="UP001367508"/>
    </source>
</evidence>
<reference evidence="1 2" key="1">
    <citation type="submission" date="2024-01" db="EMBL/GenBank/DDBJ databases">
        <title>The genomes of 5 underutilized Papilionoideae crops provide insights into root nodulation and disease resistanc.</title>
        <authorList>
            <person name="Jiang F."/>
        </authorList>
    </citation>
    <scope>NUCLEOTIDE SEQUENCE [LARGE SCALE GENOMIC DNA]</scope>
    <source>
        <strain evidence="1">LVBAO_FW01</strain>
        <tissue evidence="1">Leaves</tissue>
    </source>
</reference>
<dbReference type="Proteomes" id="UP001367508">
    <property type="component" value="Unassembled WGS sequence"/>
</dbReference>
<protein>
    <submittedName>
        <fullName evidence="1">Uncharacterized protein</fullName>
    </submittedName>
</protein>
<comment type="caution">
    <text evidence="1">The sequence shown here is derived from an EMBL/GenBank/DDBJ whole genome shotgun (WGS) entry which is preliminary data.</text>
</comment>
<proteinExistence type="predicted"/>
<name>A0AAN9K3N6_CANGL</name>
<dbReference type="AlphaFoldDB" id="A0AAN9K3N6"/>
<keyword evidence="2" id="KW-1185">Reference proteome</keyword>
<dbReference type="EMBL" id="JAYMYQ010000010">
    <property type="protein sequence ID" value="KAK7308589.1"/>
    <property type="molecule type" value="Genomic_DNA"/>
</dbReference>
<gene>
    <name evidence="1" type="ORF">VNO77_42208</name>
</gene>
<organism evidence="1 2">
    <name type="scientific">Canavalia gladiata</name>
    <name type="common">Sword bean</name>
    <name type="synonym">Dolichos gladiatus</name>
    <dbReference type="NCBI Taxonomy" id="3824"/>
    <lineage>
        <taxon>Eukaryota</taxon>
        <taxon>Viridiplantae</taxon>
        <taxon>Streptophyta</taxon>
        <taxon>Embryophyta</taxon>
        <taxon>Tracheophyta</taxon>
        <taxon>Spermatophyta</taxon>
        <taxon>Magnoliopsida</taxon>
        <taxon>eudicotyledons</taxon>
        <taxon>Gunneridae</taxon>
        <taxon>Pentapetalae</taxon>
        <taxon>rosids</taxon>
        <taxon>fabids</taxon>
        <taxon>Fabales</taxon>
        <taxon>Fabaceae</taxon>
        <taxon>Papilionoideae</taxon>
        <taxon>50 kb inversion clade</taxon>
        <taxon>NPAAA clade</taxon>
        <taxon>indigoferoid/millettioid clade</taxon>
        <taxon>Phaseoleae</taxon>
        <taxon>Canavalia</taxon>
    </lineage>
</organism>
<evidence type="ECO:0000313" key="1">
    <source>
        <dbReference type="EMBL" id="KAK7308589.1"/>
    </source>
</evidence>
<accession>A0AAN9K3N6</accession>